<sequence>MSATTPDELVFRALPPARGQGFAITWWGRSWLKALEDTALDGERLRQGRRHARAGAVGAVSVRPGRLTAVVRGRDGVGHRADVLLRQLTAAEWDRFLHTVAGEGGHIAALLDREMSPQLVADAEAAGVDLLPGIGDLEPECECGEWDHCAHTAALSYQVARLLDADPFLLLLLRGRGERELTEEVQRRSAARAAPAGAAGPPPGVPAAEAFARWAAGPVPLPAPPPAVPEPGAGPALGGGVPPADGLDVEALAFLVADTAARCARLLAAAIGPGHAEAAVPAPLGLWEDAVRLAADGPEPRVAARLARGCGRSAVEMDVAVRAWRFGGRAALAVLDAPPAAVPAGALDLLASAWAGEDTRPVLRGGDGRWTVVGAGAQLRCDAEGRWWPFRKERGRWWPAGPAETDPAAALNAALGGGDDDRTGTAGGVPGASRRQARFSNTE</sequence>
<organism evidence="2 3">
    <name type="scientific">Streptomyces marincola</name>
    <dbReference type="NCBI Taxonomy" id="2878388"/>
    <lineage>
        <taxon>Bacteria</taxon>
        <taxon>Bacillati</taxon>
        <taxon>Actinomycetota</taxon>
        <taxon>Actinomycetes</taxon>
        <taxon>Kitasatosporales</taxon>
        <taxon>Streptomycetaceae</taxon>
        <taxon>Streptomyces</taxon>
    </lineage>
</organism>
<feature type="region of interest" description="Disordered" evidence="1">
    <location>
        <begin position="184"/>
        <end position="207"/>
    </location>
</feature>
<dbReference type="AlphaFoldDB" id="A0A1W7CRP6"/>
<evidence type="ECO:0000313" key="3">
    <source>
        <dbReference type="Proteomes" id="UP000194218"/>
    </source>
</evidence>
<reference evidence="2 3" key="1">
    <citation type="submission" date="2017-05" db="EMBL/GenBank/DDBJ databases">
        <title>Complete genome sequence of Streptomyces sp. SCSIO 03032 revealed the diverse biosynthetic pathways for its bioactive secondary metabolites.</title>
        <authorList>
            <person name="Ma L."/>
            <person name="Zhu Y."/>
            <person name="Zhang W."/>
            <person name="Zhang G."/>
            <person name="Tian X."/>
            <person name="Zhang S."/>
            <person name="Zhang C."/>
        </authorList>
    </citation>
    <scope>NUCLEOTIDE SEQUENCE [LARGE SCALE GENOMIC DNA]</scope>
    <source>
        <strain evidence="2 3">SCSIO 03032</strain>
    </source>
</reference>
<dbReference type="GO" id="GO:0004386">
    <property type="term" value="F:helicase activity"/>
    <property type="evidence" value="ECO:0007669"/>
    <property type="project" value="UniProtKB-KW"/>
</dbReference>
<dbReference type="EMBL" id="CP021121">
    <property type="protein sequence ID" value="ARQ67468.1"/>
    <property type="molecule type" value="Genomic_DNA"/>
</dbReference>
<keyword evidence="2" id="KW-0347">Helicase</keyword>
<keyword evidence="2" id="KW-0067">ATP-binding</keyword>
<name>A0A1W7CRP6_9ACTN</name>
<dbReference type="Proteomes" id="UP000194218">
    <property type="component" value="Chromosome"/>
</dbReference>
<proteinExistence type="predicted"/>
<keyword evidence="3" id="KW-1185">Reference proteome</keyword>
<feature type="region of interest" description="Disordered" evidence="1">
    <location>
        <begin position="398"/>
        <end position="443"/>
    </location>
</feature>
<keyword evidence="2" id="KW-0547">Nucleotide-binding</keyword>
<protein>
    <submittedName>
        <fullName evidence="2">SWF or SNF family helicase</fullName>
    </submittedName>
</protein>
<evidence type="ECO:0000313" key="2">
    <source>
        <dbReference type="EMBL" id="ARQ67468.1"/>
    </source>
</evidence>
<evidence type="ECO:0000256" key="1">
    <source>
        <dbReference type="SAM" id="MobiDB-lite"/>
    </source>
</evidence>
<accession>A0A1W7CRP6</accession>
<keyword evidence="2" id="KW-0378">Hydrolase</keyword>
<gene>
    <name evidence="2" type="ORF">CAG99_00175</name>
</gene>
<dbReference type="KEGG" id="smao:CAG99_00175"/>
<dbReference type="RefSeq" id="WP_255307894.1">
    <property type="nucleotide sequence ID" value="NZ_CP021121.1"/>
</dbReference>
<dbReference type="PANTHER" id="PTHR38133">
    <property type="entry name" value="SLR1429 PROTEIN"/>
    <property type="match status" value="1"/>
</dbReference>
<dbReference type="PANTHER" id="PTHR38133:SF1">
    <property type="entry name" value="SLR1429 PROTEIN"/>
    <property type="match status" value="1"/>
</dbReference>